<proteinExistence type="predicted"/>
<dbReference type="RefSeq" id="WP_012946372.1">
    <property type="nucleotide sequence ID" value="NC_013757.1"/>
</dbReference>
<evidence type="ECO:0000256" key="1">
    <source>
        <dbReference type="SAM" id="Phobius"/>
    </source>
</evidence>
<organism evidence="2 3">
    <name type="scientific">Geodermatophilus obscurus (strain ATCC 25078 / DSM 43160 / JCM 3152 / CCUG 61914 / KCC A-0152 / KCTC 9177 / NBRC 13315 / NRRL B-3577 / G-20)</name>
    <dbReference type="NCBI Taxonomy" id="526225"/>
    <lineage>
        <taxon>Bacteria</taxon>
        <taxon>Bacillati</taxon>
        <taxon>Actinomycetota</taxon>
        <taxon>Actinomycetes</taxon>
        <taxon>Geodermatophilales</taxon>
        <taxon>Geodermatophilaceae</taxon>
        <taxon>Geodermatophilus</taxon>
    </lineage>
</organism>
<keyword evidence="1" id="KW-0472">Membrane</keyword>
<dbReference type="HOGENOM" id="CLU_2081438_0_0_11"/>
<feature type="transmembrane region" description="Helical" evidence="1">
    <location>
        <begin position="95"/>
        <end position="116"/>
    </location>
</feature>
<dbReference type="AlphaFoldDB" id="D2SGP9"/>
<keyword evidence="3" id="KW-1185">Reference proteome</keyword>
<name>D2SGP9_GEOOG</name>
<dbReference type="KEGG" id="gob:Gobs_0125"/>
<feature type="transmembrane region" description="Helical" evidence="1">
    <location>
        <begin position="65"/>
        <end position="83"/>
    </location>
</feature>
<protein>
    <submittedName>
        <fullName evidence="2">Uncharacterized protein</fullName>
    </submittedName>
</protein>
<gene>
    <name evidence="2" type="ordered locus">Gobs_0125</name>
</gene>
<dbReference type="EMBL" id="CP001867">
    <property type="protein sequence ID" value="ADB72931.1"/>
    <property type="molecule type" value="Genomic_DNA"/>
</dbReference>
<keyword evidence="1" id="KW-1133">Transmembrane helix</keyword>
<feature type="transmembrane region" description="Helical" evidence="1">
    <location>
        <begin position="12"/>
        <end position="34"/>
    </location>
</feature>
<evidence type="ECO:0000313" key="2">
    <source>
        <dbReference type="EMBL" id="ADB72931.1"/>
    </source>
</evidence>
<dbReference type="OrthoDB" id="5198703at2"/>
<reference evidence="2 3" key="1">
    <citation type="journal article" date="2010" name="Stand. Genomic Sci.">
        <title>Complete genome sequence of Geodermatophilus obscurus type strain (G-20).</title>
        <authorList>
            <person name="Ivanova N."/>
            <person name="Sikorski J."/>
            <person name="Jando M."/>
            <person name="Munk C."/>
            <person name="Lapidus A."/>
            <person name="Glavina Del Rio T."/>
            <person name="Copeland A."/>
            <person name="Tice H."/>
            <person name="Cheng J.-F."/>
            <person name="Lucas S."/>
            <person name="Chen F."/>
            <person name="Nolan M."/>
            <person name="Bruce D."/>
            <person name="Goodwin L."/>
            <person name="Pitluck S."/>
            <person name="Mavromatis K."/>
            <person name="Mikhailova N."/>
            <person name="Pati A."/>
            <person name="Chen A."/>
            <person name="Palaniappan K."/>
            <person name="Land M."/>
            <person name="Hauser L."/>
            <person name="Chang Y.-J."/>
            <person name="Jeffries C.D."/>
            <person name="Meincke L."/>
            <person name="Brettin T."/>
            <person name="Detter J.C."/>
            <person name="Detter J.C."/>
            <person name="Rohde M."/>
            <person name="Goeker M."/>
            <person name="Bristow J."/>
            <person name="Eisen J.A."/>
            <person name="Markowitz V."/>
            <person name="Hugenholtz P."/>
            <person name="Kyrpides N.C."/>
            <person name="Klenk H.-P."/>
        </authorList>
    </citation>
    <scope>NUCLEOTIDE SEQUENCE [LARGE SCALE GENOMIC DNA]</scope>
    <source>
        <strain evidence="3">ATCC 25078 / DSM 43160 / JCM 3152 / KCC A-0152 / KCTC 9177 / NBRC 13315 / NRRL B-3577 / G-20</strain>
    </source>
</reference>
<dbReference type="STRING" id="526225.Gobs_0125"/>
<evidence type="ECO:0000313" key="3">
    <source>
        <dbReference type="Proteomes" id="UP000001382"/>
    </source>
</evidence>
<keyword evidence="1" id="KW-0812">Transmembrane</keyword>
<reference evidence="3" key="2">
    <citation type="submission" date="2010-01" db="EMBL/GenBank/DDBJ databases">
        <title>The complete genome of Geodermatophilus obscurus DSM 43160.</title>
        <authorList>
            <consortium name="US DOE Joint Genome Institute (JGI-PGF)"/>
            <person name="Lucas S."/>
            <person name="Copeland A."/>
            <person name="Lapidus A."/>
            <person name="Glavina del Rio T."/>
            <person name="Dalin E."/>
            <person name="Tice H."/>
            <person name="Bruce D."/>
            <person name="Goodwin L."/>
            <person name="Pitluck S."/>
            <person name="Kyrpides N."/>
            <person name="Mavromatis K."/>
            <person name="Ivanova N."/>
            <person name="Munk A.C."/>
            <person name="Brettin T."/>
            <person name="Detter J.C."/>
            <person name="Han C."/>
            <person name="Larimer F."/>
            <person name="Land M."/>
            <person name="Hauser L."/>
            <person name="Markowitz V."/>
            <person name="Cheng J.-F."/>
            <person name="Hugenholtz P."/>
            <person name="Woyke T."/>
            <person name="Wu D."/>
            <person name="Jando M."/>
            <person name="Schneider S."/>
            <person name="Klenk H.-P."/>
            <person name="Eisen J.A."/>
        </authorList>
    </citation>
    <scope>NUCLEOTIDE SEQUENCE [LARGE SCALE GENOMIC DNA]</scope>
    <source>
        <strain evidence="3">ATCC 25078 / DSM 43160 / JCM 3152 / KCC A-0152 / KCTC 9177 / NBRC 13315 / NRRL B-3577 / G-20</strain>
    </source>
</reference>
<dbReference type="Proteomes" id="UP000001382">
    <property type="component" value="Chromosome"/>
</dbReference>
<accession>D2SGP9</accession>
<sequence length="117" mass="11719">MTAHPPSAAVRTALGASLAVVLFLATLGSVGAGFGVMTDCTNTHDCTSTGCAPCRAANAWLTAGWLVQVGLLLAGVVLVVLAARRHRLRAVRLGALLLGPSSVALFVVTTALAVAAV</sequence>